<evidence type="ECO:0008006" key="4">
    <source>
        <dbReference type="Google" id="ProtNLM"/>
    </source>
</evidence>
<keyword evidence="1" id="KW-0732">Signal</keyword>
<feature type="chain" id="PRO_5015555739" description="HdeA/HdeB family protein" evidence="1">
    <location>
        <begin position="26"/>
        <end position="102"/>
    </location>
</feature>
<evidence type="ECO:0000256" key="1">
    <source>
        <dbReference type="SAM" id="SignalP"/>
    </source>
</evidence>
<dbReference type="Proteomes" id="UP000244081">
    <property type="component" value="Unassembled WGS sequence"/>
</dbReference>
<dbReference type="RefSeq" id="WP_107991495.1">
    <property type="nucleotide sequence ID" value="NZ_QAYG01000010.1"/>
</dbReference>
<protein>
    <recommendedName>
        <fullName evidence="4">HdeA/HdeB family protein</fullName>
    </recommendedName>
</protein>
<organism evidence="2 3">
    <name type="scientific">Breoghania corrubedonensis</name>
    <dbReference type="NCBI Taxonomy" id="665038"/>
    <lineage>
        <taxon>Bacteria</taxon>
        <taxon>Pseudomonadati</taxon>
        <taxon>Pseudomonadota</taxon>
        <taxon>Alphaproteobacteria</taxon>
        <taxon>Hyphomicrobiales</taxon>
        <taxon>Stappiaceae</taxon>
        <taxon>Breoghania</taxon>
    </lineage>
</organism>
<accession>A0A2T5V1K5</accession>
<evidence type="ECO:0000313" key="3">
    <source>
        <dbReference type="Proteomes" id="UP000244081"/>
    </source>
</evidence>
<dbReference type="OrthoDB" id="7870801at2"/>
<evidence type="ECO:0000313" key="2">
    <source>
        <dbReference type="EMBL" id="PTW57616.1"/>
    </source>
</evidence>
<name>A0A2T5V1K5_9HYPH</name>
<dbReference type="AlphaFoldDB" id="A0A2T5V1K5"/>
<gene>
    <name evidence="2" type="ORF">C8N35_11095</name>
</gene>
<comment type="caution">
    <text evidence="2">The sequence shown here is derived from an EMBL/GenBank/DDBJ whole genome shotgun (WGS) entry which is preliminary data.</text>
</comment>
<keyword evidence="3" id="KW-1185">Reference proteome</keyword>
<reference evidence="2 3" key="1">
    <citation type="submission" date="2018-04" db="EMBL/GenBank/DDBJ databases">
        <title>Genomic Encyclopedia of Archaeal and Bacterial Type Strains, Phase II (KMG-II): from individual species to whole genera.</title>
        <authorList>
            <person name="Goeker M."/>
        </authorList>
    </citation>
    <scope>NUCLEOTIDE SEQUENCE [LARGE SCALE GENOMIC DNA]</scope>
    <source>
        <strain evidence="2 3">DSM 23382</strain>
    </source>
</reference>
<feature type="signal peptide" evidence="1">
    <location>
        <begin position="1"/>
        <end position="25"/>
    </location>
</feature>
<sequence length="102" mass="11457">MIRTAVPLLVLLLLAGVLAPSGAVAARPDTRAMTCAQAQTFVRRHGAVVMTTGRHTFQRIVSHQRYCDRWQQLFPELAPTRDNPQCVVGYRCDEPLFSPFFD</sequence>
<proteinExistence type="predicted"/>
<dbReference type="EMBL" id="QAYG01000010">
    <property type="protein sequence ID" value="PTW57616.1"/>
    <property type="molecule type" value="Genomic_DNA"/>
</dbReference>